<keyword evidence="6" id="KW-0256">Endoplasmic reticulum</keyword>
<dbReference type="Pfam" id="PF17004">
    <property type="entry name" value="SRP_TPR_like"/>
    <property type="match status" value="1"/>
</dbReference>
<dbReference type="GO" id="GO:0006614">
    <property type="term" value="P:SRP-dependent cotranslational protein targeting to membrane"/>
    <property type="evidence" value="ECO:0007669"/>
    <property type="project" value="InterPro"/>
</dbReference>
<feature type="compositionally biased region" description="Basic residues" evidence="9">
    <location>
        <begin position="713"/>
        <end position="726"/>
    </location>
</feature>
<name>A0A5J4WKT9_9EUKA</name>
<evidence type="ECO:0000256" key="9">
    <source>
        <dbReference type="SAM" id="MobiDB-lite"/>
    </source>
</evidence>
<dbReference type="InterPro" id="IPR011990">
    <property type="entry name" value="TPR-like_helical_dom_sf"/>
</dbReference>
<dbReference type="InterPro" id="IPR026270">
    <property type="entry name" value="SRP72"/>
</dbReference>
<comment type="caution">
    <text evidence="11">The sequence shown here is derived from an EMBL/GenBank/DDBJ whole genome shotgun (WGS) entry which is preliminary data.</text>
</comment>
<accession>A0A5J4WKT9</accession>
<feature type="compositionally biased region" description="Low complexity" evidence="9">
    <location>
        <begin position="399"/>
        <end position="408"/>
    </location>
</feature>
<dbReference type="InterPro" id="IPR031545">
    <property type="entry name" value="SRP72_TPR-like"/>
</dbReference>
<protein>
    <recommendedName>
        <fullName evidence="4">Signal recognition particle subunit SRP72</fullName>
    </recommendedName>
</protein>
<evidence type="ECO:0000256" key="5">
    <source>
        <dbReference type="ARBA" id="ARBA00022490"/>
    </source>
</evidence>
<reference evidence="11 12" key="1">
    <citation type="submission" date="2019-03" db="EMBL/GenBank/DDBJ databases">
        <title>Single cell metagenomics reveals metabolic interactions within the superorganism composed of flagellate Streblomastix strix and complex community of Bacteroidetes bacteria on its surface.</title>
        <authorList>
            <person name="Treitli S.C."/>
            <person name="Kolisko M."/>
            <person name="Husnik F."/>
            <person name="Keeling P."/>
            <person name="Hampl V."/>
        </authorList>
    </citation>
    <scope>NUCLEOTIDE SEQUENCE [LARGE SCALE GENOMIC DNA]</scope>
    <source>
        <strain evidence="11">ST1C</strain>
    </source>
</reference>
<dbReference type="Proteomes" id="UP000324800">
    <property type="component" value="Unassembled WGS sequence"/>
</dbReference>
<keyword evidence="5" id="KW-0963">Cytoplasm</keyword>
<comment type="similarity">
    <text evidence="3">Belongs to the SRP72 family.</text>
</comment>
<dbReference type="Gene3D" id="1.25.40.10">
    <property type="entry name" value="Tetratricopeptide repeat domain"/>
    <property type="match status" value="2"/>
</dbReference>
<evidence type="ECO:0000256" key="6">
    <source>
        <dbReference type="ARBA" id="ARBA00022824"/>
    </source>
</evidence>
<sequence length="814" mass="93366">MTRFAAIGEAVEQENYDKVLNLSEEILAETPDDNDALKCKFLSLIHLDRFDEVVTGAKDIPQFRFEVAYALYRLLRYEESLKVIQTIEDRTANTRFLEAQLAFRMENYEIACSIYEELHQQYPENEEIRSNLIASYSMHYPSKALTLTGPQDAKRLFEIEYNLALAHINAGNYIQALNHLQQAEDICIAENEDEDEDVIDSETAGIKAQRAYIYIRLGDINRALEILEILLRTKIDDFAVKAVVYTNLITIKGGNSSDIEQKNYFKVTRGKQLFTKLTQTQRSIVLFTRFLFSLSSKKIDIAKDTLRMFGYVNEDSIVLDEDERVVLMRIALSMYEKKPQNAEEIALQYLNRFDQTLIHLQSDKKEDIQSIPEPLNTSIIEQKTEIKEKKQQKSKKQSQKQINNKQEQLNISNDGINISNLSPHGHTTQTSKVALELIGLFIRGKRFEEALRVLLIHCHPALMITPPLLALKNALETRLNRNVNIPQGQQIVHLENELQIFKSIQNIRDIEMENIQKIKNKEQMKENSEKGKTKNAIKGEQQINTNIKQDEQTPDFDYSQGTSPNLSYILHSPLPHSLLFNKPIKDNLQTNNQLSYTRIAMQGGNSKLSLDLWKQLQKNPFRNDQLTKAGIVSTEVLIDLPASEKHSTELPPCEELGEKEADQLEGLVELKKGFSIMRRKLKFQLQAQQMEQGKKKQSNATQVAAQTVELQKKKLKEKQKRRRNMRLPRGYNPLIPPDPNRWKSKKEREELTKGKKKSGHSVVASSSIYTKGGTQGSVGADSVILQQRSQADIEQDEIREKITAVMKKKGGRKK</sequence>
<dbReference type="Pfam" id="PF08492">
    <property type="entry name" value="SRP72"/>
    <property type="match status" value="1"/>
</dbReference>
<keyword evidence="8" id="KW-0687">Ribonucleoprotein</keyword>
<feature type="domain" description="Signal recognition particle SRP72 subunit RNA-binding" evidence="10">
    <location>
        <begin position="698"/>
        <end position="748"/>
    </location>
</feature>
<dbReference type="EMBL" id="SNRW01001686">
    <property type="protein sequence ID" value="KAA6395433.1"/>
    <property type="molecule type" value="Genomic_DNA"/>
</dbReference>
<dbReference type="PANTHER" id="PTHR14094:SF9">
    <property type="entry name" value="SIGNAL RECOGNITION PARTICLE SUBUNIT SRP72"/>
    <property type="match status" value="1"/>
</dbReference>
<dbReference type="GO" id="GO:0008312">
    <property type="term" value="F:7S RNA binding"/>
    <property type="evidence" value="ECO:0007669"/>
    <property type="project" value="InterPro"/>
</dbReference>
<keyword evidence="7" id="KW-0733">Signal recognition particle</keyword>
<evidence type="ECO:0000313" key="11">
    <source>
        <dbReference type="EMBL" id="KAA6395433.1"/>
    </source>
</evidence>
<dbReference type="GO" id="GO:0043022">
    <property type="term" value="F:ribosome binding"/>
    <property type="evidence" value="ECO:0007669"/>
    <property type="project" value="TreeGrafter"/>
</dbReference>
<feature type="region of interest" description="Disordered" evidence="9">
    <location>
        <begin position="387"/>
        <end position="409"/>
    </location>
</feature>
<evidence type="ECO:0000256" key="3">
    <source>
        <dbReference type="ARBA" id="ARBA00007676"/>
    </source>
</evidence>
<dbReference type="SUPFAM" id="SSF48452">
    <property type="entry name" value="TPR-like"/>
    <property type="match status" value="1"/>
</dbReference>
<evidence type="ECO:0000256" key="7">
    <source>
        <dbReference type="ARBA" id="ARBA00023135"/>
    </source>
</evidence>
<feature type="region of interest" description="Disordered" evidence="9">
    <location>
        <begin position="713"/>
        <end position="778"/>
    </location>
</feature>
<dbReference type="GO" id="GO:0005786">
    <property type="term" value="C:signal recognition particle, endoplasmic reticulum targeting"/>
    <property type="evidence" value="ECO:0007669"/>
    <property type="project" value="UniProtKB-KW"/>
</dbReference>
<evidence type="ECO:0000256" key="4">
    <source>
        <dbReference type="ARBA" id="ARBA00018350"/>
    </source>
</evidence>
<evidence type="ECO:0000256" key="1">
    <source>
        <dbReference type="ARBA" id="ARBA00004240"/>
    </source>
</evidence>
<organism evidence="11 12">
    <name type="scientific">Streblomastix strix</name>
    <dbReference type="NCBI Taxonomy" id="222440"/>
    <lineage>
        <taxon>Eukaryota</taxon>
        <taxon>Metamonada</taxon>
        <taxon>Preaxostyla</taxon>
        <taxon>Oxymonadida</taxon>
        <taxon>Streblomastigidae</taxon>
        <taxon>Streblomastix</taxon>
    </lineage>
</organism>
<dbReference type="InterPro" id="IPR019734">
    <property type="entry name" value="TPR_rpt"/>
</dbReference>
<evidence type="ECO:0000313" key="12">
    <source>
        <dbReference type="Proteomes" id="UP000324800"/>
    </source>
</evidence>
<dbReference type="InterPro" id="IPR013699">
    <property type="entry name" value="Signal_recog_part_SRP72_RNA-bd"/>
</dbReference>
<comment type="subcellular location">
    <subcellularLocation>
        <location evidence="2">Cytoplasm</location>
    </subcellularLocation>
    <subcellularLocation>
        <location evidence="1">Endoplasmic reticulum</location>
    </subcellularLocation>
</comment>
<dbReference type="AlphaFoldDB" id="A0A5J4WKT9"/>
<gene>
    <name evidence="11" type="ORF">EZS28_009042</name>
</gene>
<dbReference type="OrthoDB" id="5421607at2759"/>
<evidence type="ECO:0000256" key="8">
    <source>
        <dbReference type="ARBA" id="ARBA00023274"/>
    </source>
</evidence>
<evidence type="ECO:0000259" key="10">
    <source>
        <dbReference type="Pfam" id="PF08492"/>
    </source>
</evidence>
<dbReference type="GO" id="GO:0005783">
    <property type="term" value="C:endoplasmic reticulum"/>
    <property type="evidence" value="ECO:0007669"/>
    <property type="project" value="UniProtKB-SubCell"/>
</dbReference>
<proteinExistence type="inferred from homology"/>
<dbReference type="SMART" id="SM00028">
    <property type="entry name" value="TPR"/>
    <property type="match status" value="3"/>
</dbReference>
<dbReference type="PANTHER" id="PTHR14094">
    <property type="entry name" value="SIGNAL RECOGNITION PARTICLE 72"/>
    <property type="match status" value="1"/>
</dbReference>
<evidence type="ECO:0000256" key="2">
    <source>
        <dbReference type="ARBA" id="ARBA00004496"/>
    </source>
</evidence>